<keyword evidence="5" id="KW-1185">Reference proteome</keyword>
<dbReference type="EMBL" id="KB312333">
    <property type="protein sequence ID" value="ELT87407.1"/>
    <property type="molecule type" value="Genomic_DNA"/>
</dbReference>
<dbReference type="SMART" id="SM00174">
    <property type="entry name" value="RHO"/>
    <property type="match status" value="1"/>
</dbReference>
<keyword evidence="1" id="KW-0547">Nucleotide-binding</keyword>
<dbReference type="OMA" id="FCEQCHT"/>
<evidence type="ECO:0000313" key="5">
    <source>
        <dbReference type="Proteomes" id="UP000014760"/>
    </source>
</evidence>
<reference evidence="5" key="1">
    <citation type="submission" date="2012-12" db="EMBL/GenBank/DDBJ databases">
        <authorList>
            <person name="Hellsten U."/>
            <person name="Grimwood J."/>
            <person name="Chapman J.A."/>
            <person name="Shapiro H."/>
            <person name="Aerts A."/>
            <person name="Otillar R.P."/>
            <person name="Terry A.Y."/>
            <person name="Boore J.L."/>
            <person name="Simakov O."/>
            <person name="Marletaz F."/>
            <person name="Cho S.-J."/>
            <person name="Edsinger-Gonzales E."/>
            <person name="Havlak P."/>
            <person name="Kuo D.-H."/>
            <person name="Larsson T."/>
            <person name="Lv J."/>
            <person name="Arendt D."/>
            <person name="Savage R."/>
            <person name="Osoegawa K."/>
            <person name="de Jong P."/>
            <person name="Lindberg D.R."/>
            <person name="Seaver E.C."/>
            <person name="Weisblat D.A."/>
            <person name="Putnam N.H."/>
            <person name="Grigoriev I.V."/>
            <person name="Rokhsar D.S."/>
        </authorList>
    </citation>
    <scope>NUCLEOTIDE SEQUENCE</scope>
    <source>
        <strain evidence="5">I ESC-2004</strain>
    </source>
</reference>
<dbReference type="GO" id="GO:0003924">
    <property type="term" value="F:GTPase activity"/>
    <property type="evidence" value="ECO:0007669"/>
    <property type="project" value="InterPro"/>
</dbReference>
<dbReference type="Proteomes" id="UP000014760">
    <property type="component" value="Unassembled WGS sequence"/>
</dbReference>
<evidence type="ECO:0000313" key="4">
    <source>
        <dbReference type="EnsemblMetazoa" id="CapteP171398"/>
    </source>
</evidence>
<dbReference type="FunFam" id="3.40.50.300:FF:001329">
    <property type="entry name" value="Small GTP-binding protein, putative"/>
    <property type="match status" value="1"/>
</dbReference>
<protein>
    <submittedName>
        <fullName evidence="3 4">Uncharacterized protein</fullName>
    </submittedName>
</protein>
<organism evidence="3">
    <name type="scientific">Capitella teleta</name>
    <name type="common">Polychaete worm</name>
    <dbReference type="NCBI Taxonomy" id="283909"/>
    <lineage>
        <taxon>Eukaryota</taxon>
        <taxon>Metazoa</taxon>
        <taxon>Spiralia</taxon>
        <taxon>Lophotrochozoa</taxon>
        <taxon>Annelida</taxon>
        <taxon>Polychaeta</taxon>
        <taxon>Sedentaria</taxon>
        <taxon>Scolecida</taxon>
        <taxon>Capitellidae</taxon>
        <taxon>Capitella</taxon>
    </lineage>
</organism>
<dbReference type="InterPro" id="IPR050227">
    <property type="entry name" value="Rab"/>
</dbReference>
<dbReference type="STRING" id="283909.R7T3N6"/>
<dbReference type="Gene3D" id="3.40.50.300">
    <property type="entry name" value="P-loop containing nucleotide triphosphate hydrolases"/>
    <property type="match status" value="1"/>
</dbReference>
<keyword evidence="2" id="KW-0342">GTP-binding</keyword>
<accession>R7T3N6</accession>
<evidence type="ECO:0000313" key="3">
    <source>
        <dbReference type="EMBL" id="ELT87407.1"/>
    </source>
</evidence>
<dbReference type="PANTHER" id="PTHR47977">
    <property type="entry name" value="RAS-RELATED PROTEIN RAB"/>
    <property type="match status" value="1"/>
</dbReference>
<gene>
    <name evidence="3" type="ORF">CAPTEDRAFT_171398</name>
</gene>
<evidence type="ECO:0000256" key="2">
    <source>
        <dbReference type="ARBA" id="ARBA00023134"/>
    </source>
</evidence>
<dbReference type="PRINTS" id="PR00449">
    <property type="entry name" value="RASTRNSFRMNG"/>
</dbReference>
<name>R7T3N6_CAPTE</name>
<dbReference type="SUPFAM" id="SSF52540">
    <property type="entry name" value="P-loop containing nucleoside triphosphate hydrolases"/>
    <property type="match status" value="1"/>
</dbReference>
<evidence type="ECO:0000256" key="1">
    <source>
        <dbReference type="ARBA" id="ARBA00022741"/>
    </source>
</evidence>
<dbReference type="NCBIfam" id="TIGR00231">
    <property type="entry name" value="small_GTP"/>
    <property type="match status" value="1"/>
</dbReference>
<dbReference type="PROSITE" id="PS51419">
    <property type="entry name" value="RAB"/>
    <property type="match status" value="1"/>
</dbReference>
<reference evidence="3 5" key="2">
    <citation type="journal article" date="2013" name="Nature">
        <title>Insights into bilaterian evolution from three spiralian genomes.</title>
        <authorList>
            <person name="Simakov O."/>
            <person name="Marletaz F."/>
            <person name="Cho S.J."/>
            <person name="Edsinger-Gonzales E."/>
            <person name="Havlak P."/>
            <person name="Hellsten U."/>
            <person name="Kuo D.H."/>
            <person name="Larsson T."/>
            <person name="Lv J."/>
            <person name="Arendt D."/>
            <person name="Savage R."/>
            <person name="Osoegawa K."/>
            <person name="de Jong P."/>
            <person name="Grimwood J."/>
            <person name="Chapman J.A."/>
            <person name="Shapiro H."/>
            <person name="Aerts A."/>
            <person name="Otillar R.P."/>
            <person name="Terry A.Y."/>
            <person name="Boore J.L."/>
            <person name="Grigoriev I.V."/>
            <person name="Lindberg D.R."/>
            <person name="Seaver E.C."/>
            <person name="Weisblat D.A."/>
            <person name="Putnam N.H."/>
            <person name="Rokhsar D.S."/>
        </authorList>
    </citation>
    <scope>NUCLEOTIDE SEQUENCE</scope>
    <source>
        <strain evidence="3 5">I ESC-2004</strain>
    </source>
</reference>
<reference evidence="4" key="3">
    <citation type="submission" date="2015-06" db="UniProtKB">
        <authorList>
            <consortium name="EnsemblMetazoa"/>
        </authorList>
    </citation>
    <scope>IDENTIFICATION</scope>
</reference>
<dbReference type="FunCoup" id="R7T3N6">
    <property type="interactions" value="4"/>
</dbReference>
<dbReference type="SMART" id="SM00175">
    <property type="entry name" value="RAB"/>
    <property type="match status" value="1"/>
</dbReference>
<dbReference type="OrthoDB" id="28034at2759"/>
<proteinExistence type="predicted"/>
<sequence>MAVGMPTHKVILCGEYGVGKSSIFRRFLDNSFTEDTGPKSTIGLDHFSKEFTTSSGKKLRLVLWDTAGIERFATLSSSYYQSASAAILCYSIANRDSFNMLSQHLLETAMNMRTGKIILCGNKQDLESAVSEEDVVDFCNQCDSVISKVFRISCKEGDGVRELFHAIAEVLQKDAEERFDANRIQPHFDPCGLQPNKSECC</sequence>
<dbReference type="CDD" id="cd00154">
    <property type="entry name" value="Rab"/>
    <property type="match status" value="1"/>
</dbReference>
<dbReference type="EMBL" id="AMQN01015893">
    <property type="status" value="NOT_ANNOTATED_CDS"/>
    <property type="molecule type" value="Genomic_DNA"/>
</dbReference>
<dbReference type="AlphaFoldDB" id="R7T3N6"/>
<dbReference type="Pfam" id="PF00071">
    <property type="entry name" value="Ras"/>
    <property type="match status" value="1"/>
</dbReference>
<dbReference type="EnsemblMetazoa" id="CapteT171398">
    <property type="protein sequence ID" value="CapteP171398"/>
    <property type="gene ID" value="CapteG171398"/>
</dbReference>
<dbReference type="InterPro" id="IPR005225">
    <property type="entry name" value="Small_GTP-bd"/>
</dbReference>
<dbReference type="SMART" id="SM00173">
    <property type="entry name" value="RAS"/>
    <property type="match status" value="1"/>
</dbReference>
<dbReference type="InterPro" id="IPR001806">
    <property type="entry name" value="Small_GTPase"/>
</dbReference>
<dbReference type="GO" id="GO:0005525">
    <property type="term" value="F:GTP binding"/>
    <property type="evidence" value="ECO:0007669"/>
    <property type="project" value="UniProtKB-KW"/>
</dbReference>
<dbReference type="HOGENOM" id="CLU_041217_10_6_1"/>
<dbReference type="InterPro" id="IPR027417">
    <property type="entry name" value="P-loop_NTPase"/>
</dbReference>